<keyword evidence="4" id="KW-1185">Reference proteome</keyword>
<dbReference type="Proteomes" id="UP000188533">
    <property type="component" value="Unassembled WGS sequence"/>
</dbReference>
<proteinExistence type="predicted"/>
<protein>
    <submittedName>
        <fullName evidence="3">Uncharacterized protein</fullName>
    </submittedName>
</protein>
<feature type="region of interest" description="Disordered" evidence="1">
    <location>
        <begin position="183"/>
        <end position="231"/>
    </location>
</feature>
<comment type="caution">
    <text evidence="3">The sequence shown here is derived from an EMBL/GenBank/DDBJ whole genome shotgun (WGS) entry which is preliminary data.</text>
</comment>
<evidence type="ECO:0000313" key="4">
    <source>
        <dbReference type="Proteomes" id="UP000188533"/>
    </source>
</evidence>
<reference evidence="3 4" key="2">
    <citation type="submission" date="2017-02" db="EMBL/GenBank/DDBJ databases">
        <title>A genome survey and senescence transcriptome analysis in Lentinula edodes.</title>
        <authorList>
            <person name="Sakamoto Y."/>
            <person name="Nakade K."/>
            <person name="Sato S."/>
            <person name="Yoshida Y."/>
            <person name="Miyazaki K."/>
            <person name="Natsume S."/>
            <person name="Konno N."/>
        </authorList>
    </citation>
    <scope>NUCLEOTIDE SEQUENCE [LARGE SCALE GENOMIC DNA]</scope>
    <source>
        <strain evidence="3 4">NBRC 111202</strain>
    </source>
</reference>
<gene>
    <name evidence="3" type="ORF">LENED_001075</name>
</gene>
<reference evidence="3 4" key="1">
    <citation type="submission" date="2016-08" db="EMBL/GenBank/DDBJ databases">
        <authorList>
            <consortium name="Lentinula edodes genome sequencing consortium"/>
            <person name="Sakamoto Y."/>
            <person name="Nakade K."/>
            <person name="Sato S."/>
            <person name="Yoshida Y."/>
            <person name="Miyazaki K."/>
            <person name="Natsume S."/>
            <person name="Konno N."/>
        </authorList>
    </citation>
    <scope>NUCLEOTIDE SEQUENCE [LARGE SCALE GENOMIC DNA]</scope>
    <source>
        <strain evidence="3 4">NBRC 111202</strain>
    </source>
</reference>
<accession>A0A1Q3DX72</accession>
<keyword evidence="2" id="KW-0812">Transmembrane</keyword>
<organism evidence="3 4">
    <name type="scientific">Lentinula edodes</name>
    <name type="common">Shiitake mushroom</name>
    <name type="synonym">Lentinus edodes</name>
    <dbReference type="NCBI Taxonomy" id="5353"/>
    <lineage>
        <taxon>Eukaryota</taxon>
        <taxon>Fungi</taxon>
        <taxon>Dikarya</taxon>
        <taxon>Basidiomycota</taxon>
        <taxon>Agaricomycotina</taxon>
        <taxon>Agaricomycetes</taxon>
        <taxon>Agaricomycetidae</taxon>
        <taxon>Agaricales</taxon>
        <taxon>Marasmiineae</taxon>
        <taxon>Omphalotaceae</taxon>
        <taxon>Lentinula</taxon>
    </lineage>
</organism>
<keyword evidence="2" id="KW-1133">Transmembrane helix</keyword>
<sequence>MGPCRPNPLRYPTTSYQTQSLLMIVLLAYIFFILDFVTTVTLGATIPHSAIINVRTPSAIKAKVVFHSQARRIAGEDEAEAIREYGIEYILERADLGTGGNTIDIQNIQYVGDPAFNKRDVIDFDVEFPGKELPTPNKGQMSWTLNANNELELNARLVNPQGVIMALISKWKVLSNSRTSFMIPSGVNSNLPKPEPKESTGQKVKWADKLTSKKTFDPDDPLEPKGAGGRN</sequence>
<evidence type="ECO:0000313" key="3">
    <source>
        <dbReference type="EMBL" id="GAV99607.1"/>
    </source>
</evidence>
<feature type="transmembrane region" description="Helical" evidence="2">
    <location>
        <begin position="21"/>
        <end position="46"/>
    </location>
</feature>
<name>A0A1Q3DX72_LENED</name>
<evidence type="ECO:0000256" key="1">
    <source>
        <dbReference type="SAM" id="MobiDB-lite"/>
    </source>
</evidence>
<evidence type="ECO:0000256" key="2">
    <source>
        <dbReference type="SAM" id="Phobius"/>
    </source>
</evidence>
<feature type="compositionally biased region" description="Basic and acidic residues" evidence="1">
    <location>
        <begin position="194"/>
        <end position="217"/>
    </location>
</feature>
<keyword evidence="2" id="KW-0472">Membrane</keyword>
<dbReference type="EMBL" id="BDGU01000015">
    <property type="protein sequence ID" value="GAV99607.1"/>
    <property type="molecule type" value="Genomic_DNA"/>
</dbReference>
<dbReference type="AlphaFoldDB" id="A0A1Q3DX72"/>